<keyword evidence="3" id="KW-0378">Hydrolase</keyword>
<dbReference type="Proteomes" id="UP000318864">
    <property type="component" value="Unassembled WGS sequence"/>
</dbReference>
<evidence type="ECO:0000313" key="6">
    <source>
        <dbReference type="Proteomes" id="UP000318864"/>
    </source>
</evidence>
<dbReference type="InterPro" id="IPR043504">
    <property type="entry name" value="Peptidase_S1_PA_chymotrypsin"/>
</dbReference>
<gene>
    <name evidence="5" type="ORF">D8Y22_17730</name>
</gene>
<dbReference type="InterPro" id="IPR009003">
    <property type="entry name" value="Peptidase_S1_PA"/>
</dbReference>
<dbReference type="PROSITE" id="PS51318">
    <property type="entry name" value="TAT"/>
    <property type="match status" value="1"/>
</dbReference>
<dbReference type="InterPro" id="IPR051201">
    <property type="entry name" value="Chloro_Bact_Ser_Proteases"/>
</dbReference>
<dbReference type="InterPro" id="IPR001478">
    <property type="entry name" value="PDZ"/>
</dbReference>
<dbReference type="PANTHER" id="PTHR43343">
    <property type="entry name" value="PEPTIDASE S12"/>
    <property type="match status" value="1"/>
</dbReference>
<dbReference type="SMART" id="SM00228">
    <property type="entry name" value="PDZ"/>
    <property type="match status" value="1"/>
</dbReference>
<evidence type="ECO:0000256" key="1">
    <source>
        <dbReference type="ARBA" id="ARBA00010541"/>
    </source>
</evidence>
<accession>A0A4S3TK82</accession>
<feature type="domain" description="PDZ" evidence="4">
    <location>
        <begin position="263"/>
        <end position="315"/>
    </location>
</feature>
<comment type="similarity">
    <text evidence="1">Belongs to the peptidase S1C family.</text>
</comment>
<dbReference type="SUPFAM" id="SSF50156">
    <property type="entry name" value="PDZ domain-like"/>
    <property type="match status" value="1"/>
</dbReference>
<proteinExistence type="inferred from homology"/>
<dbReference type="InterPro" id="IPR001940">
    <property type="entry name" value="Peptidase_S1C"/>
</dbReference>
<dbReference type="InterPro" id="IPR006311">
    <property type="entry name" value="TAT_signal"/>
</dbReference>
<dbReference type="GO" id="GO:0004252">
    <property type="term" value="F:serine-type endopeptidase activity"/>
    <property type="evidence" value="ECO:0007669"/>
    <property type="project" value="InterPro"/>
</dbReference>
<keyword evidence="6" id="KW-1185">Reference proteome</keyword>
<reference evidence="5 6" key="1">
    <citation type="submission" date="2018-10" db="EMBL/GenBank/DDBJ databases">
        <title>Natronolimnobius sp. XQ-INN 246 isolated from Inner Mongolia Autonomous Region of China.</title>
        <authorList>
            <person name="Xue Q."/>
        </authorList>
    </citation>
    <scope>NUCLEOTIDE SEQUENCE [LARGE SCALE GENOMIC DNA]</scope>
    <source>
        <strain evidence="5 6">XQ-INN 246</strain>
    </source>
</reference>
<dbReference type="InterPro" id="IPR036034">
    <property type="entry name" value="PDZ_sf"/>
</dbReference>
<dbReference type="Gene3D" id="2.40.10.10">
    <property type="entry name" value="Trypsin-like serine proteases"/>
    <property type="match status" value="2"/>
</dbReference>
<evidence type="ECO:0000259" key="4">
    <source>
        <dbReference type="PROSITE" id="PS50106"/>
    </source>
</evidence>
<dbReference type="Pfam" id="PF13365">
    <property type="entry name" value="Trypsin_2"/>
    <property type="match status" value="1"/>
</dbReference>
<dbReference type="Pfam" id="PF13180">
    <property type="entry name" value="PDZ_2"/>
    <property type="match status" value="1"/>
</dbReference>
<keyword evidence="2" id="KW-0645">Protease</keyword>
<dbReference type="AlphaFoldDB" id="A0A4S3TK82"/>
<comment type="caution">
    <text evidence="5">The sequence shown here is derived from an EMBL/GenBank/DDBJ whole genome shotgun (WGS) entry which is preliminary data.</text>
</comment>
<dbReference type="PROSITE" id="PS50106">
    <property type="entry name" value="PDZ"/>
    <property type="match status" value="1"/>
</dbReference>
<evidence type="ECO:0000313" key="5">
    <source>
        <dbReference type="EMBL" id="THE63653.1"/>
    </source>
</evidence>
<name>A0A4S3TK82_9EURY</name>
<organism evidence="5 6">
    <name type="scientific">Salinadaptatus halalkaliphilus</name>
    <dbReference type="NCBI Taxonomy" id="2419781"/>
    <lineage>
        <taxon>Archaea</taxon>
        <taxon>Methanobacteriati</taxon>
        <taxon>Methanobacteriota</taxon>
        <taxon>Stenosarchaea group</taxon>
        <taxon>Halobacteria</taxon>
        <taxon>Halobacteriales</taxon>
        <taxon>Natrialbaceae</taxon>
        <taxon>Salinadaptatus</taxon>
    </lineage>
</organism>
<dbReference type="PANTHER" id="PTHR43343:SF3">
    <property type="entry name" value="PROTEASE DO-LIKE 8, CHLOROPLASTIC"/>
    <property type="match status" value="1"/>
</dbReference>
<dbReference type="OrthoDB" id="350578at2157"/>
<dbReference type="SUPFAM" id="SSF50494">
    <property type="entry name" value="Trypsin-like serine proteases"/>
    <property type="match status" value="1"/>
</dbReference>
<dbReference type="EMBL" id="RBZW01000058">
    <property type="protein sequence ID" value="THE63653.1"/>
    <property type="molecule type" value="Genomic_DNA"/>
</dbReference>
<evidence type="ECO:0000256" key="2">
    <source>
        <dbReference type="ARBA" id="ARBA00022670"/>
    </source>
</evidence>
<dbReference type="Gene3D" id="2.30.42.10">
    <property type="match status" value="1"/>
</dbReference>
<evidence type="ECO:0000256" key="3">
    <source>
        <dbReference type="ARBA" id="ARBA00022801"/>
    </source>
</evidence>
<protein>
    <submittedName>
        <fullName evidence="5">PDZ domain-containing protein</fullName>
    </submittedName>
</protein>
<dbReference type="PRINTS" id="PR00834">
    <property type="entry name" value="PROTEASES2C"/>
</dbReference>
<sequence length="373" mass="38679">MTLLEVALTVTANHPQLSRRRLVRLTGSAIASAGLATTASATNRDASLNVFSRQAQETGEYTAVYDETIDDVVLVTVGAVDDETPGGLGTGFVVDDYVVTNHHVVRDAPEAELQFRDERWRTATVAGSDPHSDLAVLEVEDFPDLVDGFALAEAEPTIGQEVLALGNPLGLDASLSQGIVSGVDRSLPSPTGFSIPAAIQTDAPVNPGNSGGPLVDLEGNVLGVVFAGAGQTIGFAISARLADRVVPALVEDGAYDHPYVGVGVEPVGPVIAAANDLEEPRGVMIGDVTPNSPADGVLEPADGVTTVDGAPALVGGDVIVAIDDEEIPNQERLSSYLALETSPGETIDIEVVRDGERDLVELTLGERPDVDLP</sequence>
<dbReference type="GO" id="GO:0006508">
    <property type="term" value="P:proteolysis"/>
    <property type="evidence" value="ECO:0007669"/>
    <property type="project" value="UniProtKB-KW"/>
</dbReference>